<dbReference type="Pfam" id="PF06314">
    <property type="entry name" value="ADC"/>
    <property type="match status" value="1"/>
</dbReference>
<protein>
    <recommendedName>
        <fullName evidence="3">Acetoacetate decarboxylase</fullName>
    </recommendedName>
</protein>
<dbReference type="SUPFAM" id="SSF160104">
    <property type="entry name" value="Acetoacetate decarboxylase-like"/>
    <property type="match status" value="1"/>
</dbReference>
<name>A0ABP2TLD3_9GAMM</name>
<reference evidence="1 2" key="1">
    <citation type="submission" date="2013-02" db="EMBL/GenBank/DDBJ databases">
        <title>The Genome Sequence of Acinetobacter sp. NIPH 809.</title>
        <authorList>
            <consortium name="The Broad Institute Genome Sequencing Platform"/>
            <consortium name="The Broad Institute Genome Sequencing Center for Infectious Disease"/>
            <person name="Cerqueira G."/>
            <person name="Feldgarden M."/>
            <person name="Courvalin P."/>
            <person name="Perichon B."/>
            <person name="Grillot-Courvalin C."/>
            <person name="Clermont D."/>
            <person name="Rocha E."/>
            <person name="Yoon E.-J."/>
            <person name="Nemec A."/>
            <person name="Walker B."/>
            <person name="Young S.K."/>
            <person name="Zeng Q."/>
            <person name="Gargeya S."/>
            <person name="Fitzgerald M."/>
            <person name="Haas B."/>
            <person name="Abouelleil A."/>
            <person name="Alvarado L."/>
            <person name="Arachchi H.M."/>
            <person name="Berlin A.M."/>
            <person name="Chapman S.B."/>
            <person name="Dewar J."/>
            <person name="Goldberg J."/>
            <person name="Griggs A."/>
            <person name="Gujja S."/>
            <person name="Hansen M."/>
            <person name="Howarth C."/>
            <person name="Imamovic A."/>
            <person name="Larimer J."/>
            <person name="McCowan C."/>
            <person name="Murphy C."/>
            <person name="Neiman D."/>
            <person name="Pearson M."/>
            <person name="Priest M."/>
            <person name="Roberts A."/>
            <person name="Saif S."/>
            <person name="Shea T."/>
            <person name="Sisk P."/>
            <person name="Sykes S."/>
            <person name="Wortman J."/>
            <person name="Nusbaum C."/>
            <person name="Birren B."/>
        </authorList>
    </citation>
    <scope>NUCLEOTIDE SEQUENCE [LARGE SCALE GENOMIC DNA]</scope>
    <source>
        <strain evidence="1 2">NIPH 809</strain>
    </source>
</reference>
<accession>A0ABP2TLD3</accession>
<dbReference type="EMBL" id="APOI01000018">
    <property type="protein sequence ID" value="ENU23198.1"/>
    <property type="molecule type" value="Genomic_DNA"/>
</dbReference>
<evidence type="ECO:0000313" key="1">
    <source>
        <dbReference type="EMBL" id="ENU23198.1"/>
    </source>
</evidence>
<proteinExistence type="predicted"/>
<gene>
    <name evidence="1" type="ORF">F993_02346</name>
</gene>
<dbReference type="RefSeq" id="WP_004654961.1">
    <property type="nucleotide sequence ID" value="NZ_KB849179.1"/>
</dbReference>
<organism evidence="1 2">
    <name type="scientific">Acinetobacter proteolyticus</name>
    <dbReference type="NCBI Taxonomy" id="1776741"/>
    <lineage>
        <taxon>Bacteria</taxon>
        <taxon>Pseudomonadati</taxon>
        <taxon>Pseudomonadota</taxon>
        <taxon>Gammaproteobacteria</taxon>
        <taxon>Moraxellales</taxon>
        <taxon>Moraxellaceae</taxon>
        <taxon>Acinetobacter</taxon>
    </lineage>
</organism>
<keyword evidence="2" id="KW-1185">Reference proteome</keyword>
<dbReference type="Proteomes" id="UP000013034">
    <property type="component" value="Unassembled WGS sequence"/>
</dbReference>
<dbReference type="InterPro" id="IPR023375">
    <property type="entry name" value="ADC_dom_sf"/>
</dbReference>
<evidence type="ECO:0000313" key="2">
    <source>
        <dbReference type="Proteomes" id="UP000013034"/>
    </source>
</evidence>
<sequence length="248" mass="28031">MRQLMNDLRTPIGLANLGNKLYHNAQYLTAVVEVDEKRMARWLPTGMKLTKPAIADLFCAYFPENVYTGAYHEAGLFVHIQVGNKTGIFCPWMILDDDRAMIIGRELLGYPKKIGEICWDNDGSRIISQASRRGTLLIEMDAKLGEVLQDAPPILGLPHRNITGGLGLGLPREVRFTPKEYVVEVRRVEMELRFRGTVNDPLHEMGLGKVVDARLHRVDLSGGLIPPIQIPRLRTPLFLLRQFNPRVL</sequence>
<comment type="caution">
    <text evidence="1">The sequence shown here is derived from an EMBL/GenBank/DDBJ whole genome shotgun (WGS) entry which is preliminary data.</text>
</comment>
<dbReference type="InterPro" id="IPR010451">
    <property type="entry name" value="Acetoacetate_decarboxylase"/>
</dbReference>
<dbReference type="Gene3D" id="2.40.400.10">
    <property type="entry name" value="Acetoacetate decarboxylase-like"/>
    <property type="match status" value="1"/>
</dbReference>
<evidence type="ECO:0008006" key="3">
    <source>
        <dbReference type="Google" id="ProtNLM"/>
    </source>
</evidence>